<feature type="DNA-binding region" description="OmpR/PhoB-type" evidence="2">
    <location>
        <begin position="25"/>
        <end position="122"/>
    </location>
</feature>
<keyword evidence="4" id="KW-0472">Membrane</keyword>
<dbReference type="CDD" id="cd00383">
    <property type="entry name" value="trans_reg_C"/>
    <property type="match status" value="1"/>
</dbReference>
<name>A0ABV6T237_9GAMM</name>
<dbReference type="SMART" id="SM00862">
    <property type="entry name" value="Trans_reg_C"/>
    <property type="match status" value="1"/>
</dbReference>
<evidence type="ECO:0000313" key="7">
    <source>
        <dbReference type="Proteomes" id="UP001589898"/>
    </source>
</evidence>
<keyword evidence="4" id="KW-1133">Transmembrane helix</keyword>
<dbReference type="PROSITE" id="PS51755">
    <property type="entry name" value="OMPR_PHOB"/>
    <property type="match status" value="1"/>
</dbReference>
<dbReference type="InterPro" id="IPR036388">
    <property type="entry name" value="WH-like_DNA-bd_sf"/>
</dbReference>
<keyword evidence="4" id="KW-0812">Transmembrane</keyword>
<dbReference type="InterPro" id="IPR016032">
    <property type="entry name" value="Sig_transdc_resp-reg_C-effctor"/>
</dbReference>
<evidence type="ECO:0000259" key="5">
    <source>
        <dbReference type="PROSITE" id="PS51755"/>
    </source>
</evidence>
<proteinExistence type="predicted"/>
<feature type="transmembrane region" description="Helical" evidence="4">
    <location>
        <begin position="191"/>
        <end position="212"/>
    </location>
</feature>
<evidence type="ECO:0000313" key="6">
    <source>
        <dbReference type="EMBL" id="MFC0718531.1"/>
    </source>
</evidence>
<feature type="domain" description="OmpR/PhoB-type" evidence="5">
    <location>
        <begin position="25"/>
        <end position="122"/>
    </location>
</feature>
<keyword evidence="7" id="KW-1185">Reference proteome</keyword>
<evidence type="ECO:0000256" key="1">
    <source>
        <dbReference type="ARBA" id="ARBA00023125"/>
    </source>
</evidence>
<sequence length="217" mass="22934">MATAPLPPTPPAPEGPIPPAHAPPAGEWLFGRYRLVPASRSLHSGERRMELDPRALAVLECLLRQADSVVPRAHLIAEAWPGAEAVFDSAVSKVMRRLRVALGDPHGNVLQTIYGEGYRLALPATLLPPMPAPAAHRPPGLRNGAAHGQATSRDGVPAPSASTSTLHLVPDPGKDDAGIPRHGPRAAWRVWLPWTIAALASLLAGCLAWLLYRAGVG</sequence>
<dbReference type="RefSeq" id="WP_189495448.1">
    <property type="nucleotide sequence ID" value="NZ_BMZT01000003.1"/>
</dbReference>
<protein>
    <submittedName>
        <fullName evidence="6">Transcriptional regulator</fullName>
    </submittedName>
</protein>
<dbReference type="Gene3D" id="1.10.10.10">
    <property type="entry name" value="Winged helix-like DNA-binding domain superfamily/Winged helix DNA-binding domain"/>
    <property type="match status" value="1"/>
</dbReference>
<comment type="caution">
    <text evidence="6">The sequence shown here is derived from an EMBL/GenBank/DDBJ whole genome shotgun (WGS) entry which is preliminary data.</text>
</comment>
<keyword evidence="1 2" id="KW-0238">DNA-binding</keyword>
<dbReference type="Proteomes" id="UP001589898">
    <property type="component" value="Unassembled WGS sequence"/>
</dbReference>
<evidence type="ECO:0000256" key="4">
    <source>
        <dbReference type="SAM" id="Phobius"/>
    </source>
</evidence>
<evidence type="ECO:0000256" key="2">
    <source>
        <dbReference type="PROSITE-ProRule" id="PRU01091"/>
    </source>
</evidence>
<dbReference type="Pfam" id="PF00486">
    <property type="entry name" value="Trans_reg_C"/>
    <property type="match status" value="1"/>
</dbReference>
<organism evidence="6 7">
    <name type="scientific">Luteimonas padinae</name>
    <dbReference type="NCBI Taxonomy" id="1714359"/>
    <lineage>
        <taxon>Bacteria</taxon>
        <taxon>Pseudomonadati</taxon>
        <taxon>Pseudomonadota</taxon>
        <taxon>Gammaproteobacteria</taxon>
        <taxon>Lysobacterales</taxon>
        <taxon>Lysobacteraceae</taxon>
        <taxon>Luteimonas</taxon>
    </lineage>
</organism>
<reference evidence="6 7" key="1">
    <citation type="submission" date="2024-09" db="EMBL/GenBank/DDBJ databases">
        <authorList>
            <person name="Sun Q."/>
            <person name="Mori K."/>
        </authorList>
    </citation>
    <scope>NUCLEOTIDE SEQUENCE [LARGE SCALE GENOMIC DNA]</scope>
    <source>
        <strain evidence="6 7">KCTC 52403</strain>
    </source>
</reference>
<feature type="region of interest" description="Disordered" evidence="3">
    <location>
        <begin position="1"/>
        <end position="21"/>
    </location>
</feature>
<feature type="region of interest" description="Disordered" evidence="3">
    <location>
        <begin position="132"/>
        <end position="180"/>
    </location>
</feature>
<evidence type="ECO:0000256" key="3">
    <source>
        <dbReference type="SAM" id="MobiDB-lite"/>
    </source>
</evidence>
<dbReference type="EMBL" id="JBHLTF010000032">
    <property type="protein sequence ID" value="MFC0718531.1"/>
    <property type="molecule type" value="Genomic_DNA"/>
</dbReference>
<dbReference type="InterPro" id="IPR001867">
    <property type="entry name" value="OmpR/PhoB-type_DNA-bd"/>
</dbReference>
<gene>
    <name evidence="6" type="ORF">ACFFFU_12365</name>
</gene>
<dbReference type="SUPFAM" id="SSF46894">
    <property type="entry name" value="C-terminal effector domain of the bipartite response regulators"/>
    <property type="match status" value="1"/>
</dbReference>
<accession>A0ABV6T237</accession>